<comment type="similarity">
    <text evidence="1">Belongs to the ATP-dependent AMP-binding enzyme family.</text>
</comment>
<dbReference type="AlphaFoldDB" id="A0A183CMA3"/>
<name>A0A183CMA3_GLOPA</name>
<dbReference type="GO" id="GO:0005324">
    <property type="term" value="F:long-chain fatty acid transmembrane transporter activity"/>
    <property type="evidence" value="ECO:0007669"/>
    <property type="project" value="TreeGrafter"/>
</dbReference>
<evidence type="ECO:0000313" key="7">
    <source>
        <dbReference type="Proteomes" id="UP000050741"/>
    </source>
</evidence>
<comment type="catalytic activity">
    <reaction evidence="5">
        <text>tetracosanoate + ATP + CoA = tetracosanoyl-CoA + AMP + diphosphate</text>
        <dbReference type="Rhea" id="RHEA:33639"/>
        <dbReference type="ChEBI" id="CHEBI:30616"/>
        <dbReference type="ChEBI" id="CHEBI:31014"/>
        <dbReference type="ChEBI" id="CHEBI:33019"/>
        <dbReference type="ChEBI" id="CHEBI:57287"/>
        <dbReference type="ChEBI" id="CHEBI:65052"/>
        <dbReference type="ChEBI" id="CHEBI:456215"/>
    </reaction>
    <physiologicalReaction direction="left-to-right" evidence="5">
        <dbReference type="Rhea" id="RHEA:33640"/>
    </physiologicalReaction>
</comment>
<evidence type="ECO:0000256" key="1">
    <source>
        <dbReference type="ARBA" id="ARBA00006432"/>
    </source>
</evidence>
<evidence type="ECO:0000259" key="6">
    <source>
        <dbReference type="Pfam" id="PF00501"/>
    </source>
</evidence>
<sequence>MQLFNTRGTLLFYRVRWLLWRSFRSGEPLHGHLLRLVRRHPHKQCVVEVESGRSLTFAQFNAHANAYAHLFSKNLNIGADDVVALFMENGISFFATWIGLSKLGVVTAWINTNLKGDPLGHSIRVARCKAVLTTPTLLPTLRRTIAQGHLDANLPIFLVSADGTRVTELAPTTTTAADAETAAATLQEYALEDTAEEPPKPPGLTIQSAAAVIRHYRFYLMGMGCGMAFGIRASDRIYLTLPMYHSAGGILGTSQVIVRGCTACIRTKFSATNFWKDCTRFECTVSQYIGEICRYLLAQPASPADRAHPIRADNVF</sequence>
<dbReference type="PANTHER" id="PTHR43107:SF24">
    <property type="entry name" value="AMP-BINDING DOMAIN-CONTAINING PROTEIN"/>
    <property type="match status" value="1"/>
</dbReference>
<dbReference type="Pfam" id="PF00501">
    <property type="entry name" value="AMP-binding"/>
    <property type="match status" value="1"/>
</dbReference>
<evidence type="ECO:0000256" key="2">
    <source>
        <dbReference type="ARBA" id="ARBA00022598"/>
    </source>
</evidence>
<evidence type="ECO:0000256" key="4">
    <source>
        <dbReference type="ARBA" id="ARBA00041297"/>
    </source>
</evidence>
<evidence type="ECO:0000256" key="3">
    <source>
        <dbReference type="ARBA" id="ARBA00036527"/>
    </source>
</evidence>
<dbReference type="GO" id="GO:0044539">
    <property type="term" value="P:long-chain fatty acid import into cell"/>
    <property type="evidence" value="ECO:0007669"/>
    <property type="project" value="TreeGrafter"/>
</dbReference>
<evidence type="ECO:0000256" key="5">
    <source>
        <dbReference type="ARBA" id="ARBA00048666"/>
    </source>
</evidence>
<reference evidence="8" key="2">
    <citation type="submission" date="2016-06" db="UniProtKB">
        <authorList>
            <consortium name="WormBaseParasite"/>
        </authorList>
    </citation>
    <scope>IDENTIFICATION</scope>
</reference>
<keyword evidence="2" id="KW-0436">Ligase</keyword>
<proteinExistence type="inferred from homology"/>
<dbReference type="GO" id="GO:0004467">
    <property type="term" value="F:long-chain fatty acid-CoA ligase activity"/>
    <property type="evidence" value="ECO:0007669"/>
    <property type="project" value="TreeGrafter"/>
</dbReference>
<dbReference type="InterPro" id="IPR042099">
    <property type="entry name" value="ANL_N_sf"/>
</dbReference>
<dbReference type="SUPFAM" id="SSF56801">
    <property type="entry name" value="Acetyl-CoA synthetase-like"/>
    <property type="match status" value="1"/>
</dbReference>
<comment type="catalytic activity">
    <reaction evidence="3">
        <text>a very long-chain fatty acid + ATP + CoA = a very long-chain fatty acyl-CoA + AMP + diphosphate</text>
        <dbReference type="Rhea" id="RHEA:54536"/>
        <dbReference type="ChEBI" id="CHEBI:30616"/>
        <dbReference type="ChEBI" id="CHEBI:33019"/>
        <dbReference type="ChEBI" id="CHEBI:57287"/>
        <dbReference type="ChEBI" id="CHEBI:58950"/>
        <dbReference type="ChEBI" id="CHEBI:138261"/>
        <dbReference type="ChEBI" id="CHEBI:456215"/>
    </reaction>
    <physiologicalReaction direction="left-to-right" evidence="3">
        <dbReference type="Rhea" id="RHEA:54537"/>
    </physiologicalReaction>
</comment>
<dbReference type="GO" id="GO:0005886">
    <property type="term" value="C:plasma membrane"/>
    <property type="evidence" value="ECO:0007669"/>
    <property type="project" value="TreeGrafter"/>
</dbReference>
<keyword evidence="7" id="KW-1185">Reference proteome</keyword>
<evidence type="ECO:0000313" key="8">
    <source>
        <dbReference type="WBParaSite" id="GPLIN_001400900"/>
    </source>
</evidence>
<dbReference type="Proteomes" id="UP000050741">
    <property type="component" value="Unassembled WGS sequence"/>
</dbReference>
<dbReference type="InterPro" id="IPR000873">
    <property type="entry name" value="AMP-dep_synth/lig_dom"/>
</dbReference>
<feature type="domain" description="AMP-dependent synthetase/ligase" evidence="6">
    <location>
        <begin position="37"/>
        <end position="303"/>
    </location>
</feature>
<dbReference type="GO" id="GO:0005789">
    <property type="term" value="C:endoplasmic reticulum membrane"/>
    <property type="evidence" value="ECO:0007669"/>
    <property type="project" value="TreeGrafter"/>
</dbReference>
<reference evidence="7" key="1">
    <citation type="submission" date="2014-05" db="EMBL/GenBank/DDBJ databases">
        <title>The genome and life-stage specific transcriptomes of Globodera pallida elucidate key aspects of plant parasitism by a cyst nematode.</title>
        <authorList>
            <person name="Cotton J.A."/>
            <person name="Lilley C.J."/>
            <person name="Jones L.M."/>
            <person name="Kikuchi T."/>
            <person name="Reid A.J."/>
            <person name="Thorpe P."/>
            <person name="Tsai I.J."/>
            <person name="Beasley H."/>
            <person name="Blok V."/>
            <person name="Cock P.J.A."/>
            <person name="Van den Akker S.E."/>
            <person name="Holroyd N."/>
            <person name="Hunt M."/>
            <person name="Mantelin S."/>
            <person name="Naghra H."/>
            <person name="Pain A."/>
            <person name="Palomares-Rius J.E."/>
            <person name="Zarowiecki M."/>
            <person name="Berriman M."/>
            <person name="Jones J.T."/>
            <person name="Urwin P.E."/>
        </authorList>
    </citation>
    <scope>NUCLEOTIDE SEQUENCE [LARGE SCALE GENOMIC DNA]</scope>
    <source>
        <strain evidence="7">Lindley</strain>
    </source>
</reference>
<dbReference type="Gene3D" id="3.40.50.12780">
    <property type="entry name" value="N-terminal domain of ligase-like"/>
    <property type="match status" value="1"/>
</dbReference>
<protein>
    <recommendedName>
        <fullName evidence="4">Long-chain-fatty-acid--CoA ligase</fullName>
    </recommendedName>
</protein>
<organism evidence="7 8">
    <name type="scientific">Globodera pallida</name>
    <name type="common">Potato cyst nematode worm</name>
    <name type="synonym">Heterodera pallida</name>
    <dbReference type="NCBI Taxonomy" id="36090"/>
    <lineage>
        <taxon>Eukaryota</taxon>
        <taxon>Metazoa</taxon>
        <taxon>Ecdysozoa</taxon>
        <taxon>Nematoda</taxon>
        <taxon>Chromadorea</taxon>
        <taxon>Rhabditida</taxon>
        <taxon>Tylenchina</taxon>
        <taxon>Tylenchomorpha</taxon>
        <taxon>Tylenchoidea</taxon>
        <taxon>Heteroderidae</taxon>
        <taxon>Heteroderinae</taxon>
        <taxon>Globodera</taxon>
    </lineage>
</organism>
<dbReference type="PANTHER" id="PTHR43107">
    <property type="entry name" value="LONG-CHAIN FATTY ACID TRANSPORT PROTEIN"/>
    <property type="match status" value="1"/>
</dbReference>
<accession>A0A183CMA3</accession>
<dbReference type="WBParaSite" id="GPLIN_001400900">
    <property type="protein sequence ID" value="GPLIN_001400900"/>
    <property type="gene ID" value="GPLIN_001400900"/>
</dbReference>